<keyword evidence="2" id="KW-1133">Transmembrane helix</keyword>
<dbReference type="EMBL" id="AP023355">
    <property type="protein sequence ID" value="BCJ34342.1"/>
    <property type="molecule type" value="Genomic_DNA"/>
</dbReference>
<organism evidence="4 5">
    <name type="scientific">Actinocatenispora thailandica</name>
    <dbReference type="NCBI Taxonomy" id="227318"/>
    <lineage>
        <taxon>Bacteria</taxon>
        <taxon>Bacillati</taxon>
        <taxon>Actinomycetota</taxon>
        <taxon>Actinomycetes</taxon>
        <taxon>Micromonosporales</taxon>
        <taxon>Micromonosporaceae</taxon>
        <taxon>Actinocatenispora</taxon>
    </lineage>
</organism>
<dbReference type="Pfam" id="PF13559">
    <property type="entry name" value="DUF4129"/>
    <property type="match status" value="1"/>
</dbReference>
<name>A0A7R7HVM7_9ACTN</name>
<evidence type="ECO:0000256" key="1">
    <source>
        <dbReference type="SAM" id="MobiDB-lite"/>
    </source>
</evidence>
<keyword evidence="5" id="KW-1185">Reference proteome</keyword>
<accession>A0A7R7HVM7</accession>
<evidence type="ECO:0000256" key="2">
    <source>
        <dbReference type="SAM" id="Phobius"/>
    </source>
</evidence>
<feature type="domain" description="Protein-glutamine gamma-glutamyltransferase-like C-terminal" evidence="3">
    <location>
        <begin position="205"/>
        <end position="275"/>
    </location>
</feature>
<evidence type="ECO:0000313" key="5">
    <source>
        <dbReference type="Proteomes" id="UP000611640"/>
    </source>
</evidence>
<feature type="transmembrane region" description="Helical" evidence="2">
    <location>
        <begin position="88"/>
        <end position="110"/>
    </location>
</feature>
<evidence type="ECO:0000313" key="4">
    <source>
        <dbReference type="EMBL" id="BCJ34342.1"/>
    </source>
</evidence>
<feature type="compositionally biased region" description="Basic and acidic residues" evidence="1">
    <location>
        <begin position="285"/>
        <end position="312"/>
    </location>
</feature>
<dbReference type="KEGG" id="atl:Athai_18450"/>
<protein>
    <recommendedName>
        <fullName evidence="3">Protein-glutamine gamma-glutamyltransferase-like C-terminal domain-containing protein</fullName>
    </recommendedName>
</protein>
<feature type="transmembrane region" description="Helical" evidence="2">
    <location>
        <begin position="46"/>
        <end position="67"/>
    </location>
</feature>
<keyword evidence="2" id="KW-0812">Transmembrane</keyword>
<reference evidence="4 5" key="1">
    <citation type="submission" date="2020-08" db="EMBL/GenBank/DDBJ databases">
        <title>Whole genome shotgun sequence of Actinocatenispora thailandica NBRC 105041.</title>
        <authorList>
            <person name="Komaki H."/>
            <person name="Tamura T."/>
        </authorList>
    </citation>
    <scope>NUCLEOTIDE SEQUENCE [LARGE SCALE GENOMIC DNA]</scope>
    <source>
        <strain evidence="4 5">NBRC 105041</strain>
    </source>
</reference>
<dbReference type="InterPro" id="IPR025403">
    <property type="entry name" value="TgpA-like_C"/>
</dbReference>
<feature type="region of interest" description="Disordered" evidence="1">
    <location>
        <begin position="285"/>
        <end position="342"/>
    </location>
</feature>
<dbReference type="Proteomes" id="UP000611640">
    <property type="component" value="Chromosome"/>
</dbReference>
<feature type="transmembrane region" description="Helical" evidence="2">
    <location>
        <begin position="140"/>
        <end position="160"/>
    </location>
</feature>
<sequence>MRAYVSVLGRWLPVVALLVVAAVGLAAGRGARTDAHNLVGIEPGSLQFRVLTAGFLVLAVSAPIAVSRAARYRRRPEPGDVQRLPIPPALLIAMGLGLLLMVGVVVYTLLTGGGEPYRRGAGTGGTAPGSRQPLPEPPRWMVLVGALLVVAVAVAVALLLRPRADRAPVRGVDAPPEPGALRAAAHAGRVALDTADDPRGAVLACYRAMERSLAAGAGAPADADTPAEVVRRAADAGLLRADGAGADLVALFGEARYSAHPVDRHATAAARRALDGVLAELDRHRGDRHDGDRHDGDRHDGDWQESGRHGGDARGGTASGGAPGGGTPGAAGATPHDPSGQR</sequence>
<proteinExistence type="predicted"/>
<evidence type="ECO:0000259" key="3">
    <source>
        <dbReference type="Pfam" id="PF13559"/>
    </source>
</evidence>
<gene>
    <name evidence="4" type="ORF">Athai_18450</name>
</gene>
<feature type="compositionally biased region" description="Gly residues" evidence="1">
    <location>
        <begin position="313"/>
        <end position="329"/>
    </location>
</feature>
<keyword evidence="2" id="KW-0472">Membrane</keyword>
<dbReference type="AlphaFoldDB" id="A0A7R7HVM7"/>